<sequence length="281" mass="29564">MPESKWKLLLVGLMASAAAHAQVDKLVGGTTTQTDLGSRYAVVSGVAANVSVETDPIGTKPVLKMRVMSGDPTVAGASGSYVAPTNESVKSGLRWYAMSVYFPAGWTNSANPVSVLQIATSQASGLAPPLSIQVRNGNLEVSQTSNHLMSGSATPANSANETFRLAKLVTGKWYCFVVKAEWYQTLGSGNMTLWMNGDKIYDAYRAINNYGTAFGNTPRVGLMYPGVADVADRTIYTDFVRLGGATTYVEQIYAETPCAATATTSFSAAKAAATATSAPVK</sequence>
<gene>
    <name evidence="2" type="ORF">KVP70_03305</name>
    <name evidence="3" type="ORF">L1274_004054</name>
</gene>
<evidence type="ECO:0000313" key="4">
    <source>
        <dbReference type="Proteomes" id="UP001155901"/>
    </source>
</evidence>
<feature type="signal peptide" evidence="1">
    <location>
        <begin position="1"/>
        <end position="21"/>
    </location>
</feature>
<keyword evidence="1" id="KW-0732">Signal</keyword>
<evidence type="ECO:0000313" key="5">
    <source>
        <dbReference type="Proteomes" id="UP001162889"/>
    </source>
</evidence>
<dbReference type="Proteomes" id="UP001162889">
    <property type="component" value="Unassembled WGS sequence"/>
</dbReference>
<organism evidence="2 4">
    <name type="scientific">Duganella violaceipulchra</name>
    <dbReference type="NCBI Taxonomy" id="2849652"/>
    <lineage>
        <taxon>Bacteria</taxon>
        <taxon>Pseudomonadati</taxon>
        <taxon>Pseudomonadota</taxon>
        <taxon>Betaproteobacteria</taxon>
        <taxon>Burkholderiales</taxon>
        <taxon>Oxalobacteraceae</taxon>
        <taxon>Telluria group</taxon>
        <taxon>Duganella</taxon>
    </lineage>
</organism>
<evidence type="ECO:0000313" key="3">
    <source>
        <dbReference type="EMBL" id="MCP2010314.1"/>
    </source>
</evidence>
<keyword evidence="5" id="KW-1185">Reference proteome</keyword>
<dbReference type="Pfam" id="PF14099">
    <property type="entry name" value="Polysacc_lyase"/>
    <property type="match status" value="1"/>
</dbReference>
<dbReference type="Proteomes" id="UP001155901">
    <property type="component" value="Unassembled WGS sequence"/>
</dbReference>
<dbReference type="AlphaFoldDB" id="A0AA41H4W0"/>
<evidence type="ECO:0000256" key="1">
    <source>
        <dbReference type="SAM" id="SignalP"/>
    </source>
</evidence>
<dbReference type="RefSeq" id="WP_217940622.1">
    <property type="nucleotide sequence ID" value="NZ_JAHTGR010000002.1"/>
</dbReference>
<protein>
    <submittedName>
        <fullName evidence="2">Polysaccharide lyase</fullName>
    </submittedName>
</protein>
<dbReference type="EMBL" id="JAHTGR010000002">
    <property type="protein sequence ID" value="MBV6319950.1"/>
    <property type="molecule type" value="Genomic_DNA"/>
</dbReference>
<dbReference type="GO" id="GO:0016829">
    <property type="term" value="F:lyase activity"/>
    <property type="evidence" value="ECO:0007669"/>
    <property type="project" value="UniProtKB-KW"/>
</dbReference>
<reference evidence="2" key="1">
    <citation type="submission" date="2021-07" db="EMBL/GenBank/DDBJ databases">
        <title>Characterization of violacein-producing bacteria and related species.</title>
        <authorList>
            <person name="Wilson H.S."/>
            <person name="De Leon M.E."/>
        </authorList>
    </citation>
    <scope>NUCLEOTIDE SEQUENCE</scope>
    <source>
        <strain evidence="2">HSC-15S17</strain>
    </source>
</reference>
<reference evidence="3" key="2">
    <citation type="submission" date="2022-03" db="EMBL/GenBank/DDBJ databases">
        <title>Genome Encyclopedia of Bacteria and Archaea VI: Functional Genomics of Type Strains.</title>
        <authorList>
            <person name="Whitman W."/>
        </authorList>
    </citation>
    <scope>NUCLEOTIDE SEQUENCE</scope>
    <source>
        <strain evidence="3">HSC-15S17</strain>
    </source>
</reference>
<feature type="chain" id="PRO_5041229080" evidence="1">
    <location>
        <begin position="22"/>
        <end position="281"/>
    </location>
</feature>
<proteinExistence type="predicted"/>
<name>A0AA41H4W0_9BURK</name>
<dbReference type="InterPro" id="IPR025975">
    <property type="entry name" value="Polysacc_lyase"/>
</dbReference>
<comment type="caution">
    <text evidence="2">The sequence shown here is derived from an EMBL/GenBank/DDBJ whole genome shotgun (WGS) entry which is preliminary data.</text>
</comment>
<accession>A0AA41H4W0</accession>
<dbReference type="EMBL" id="JALJZU010000008">
    <property type="protein sequence ID" value="MCP2010314.1"/>
    <property type="molecule type" value="Genomic_DNA"/>
</dbReference>
<keyword evidence="2" id="KW-0456">Lyase</keyword>
<evidence type="ECO:0000313" key="2">
    <source>
        <dbReference type="EMBL" id="MBV6319950.1"/>
    </source>
</evidence>